<dbReference type="RefSeq" id="XP_002737657.1">
    <property type="nucleotide sequence ID" value="XM_002737611.2"/>
</dbReference>
<evidence type="ECO:0000256" key="4">
    <source>
        <dbReference type="PROSITE-ProRule" id="PRU00042"/>
    </source>
</evidence>
<feature type="region of interest" description="Disordered" evidence="5">
    <location>
        <begin position="384"/>
        <end position="437"/>
    </location>
</feature>
<feature type="compositionally biased region" description="Basic and acidic residues" evidence="5">
    <location>
        <begin position="498"/>
        <end position="509"/>
    </location>
</feature>
<keyword evidence="7" id="KW-1185">Reference proteome</keyword>
<dbReference type="PANTHER" id="PTHR13309">
    <property type="entry name" value="NUCLEAR FRAGILE X MENTAL RETARDATION PROTEIN INTERACTING PROTEIN 1"/>
    <property type="match status" value="1"/>
</dbReference>
<feature type="region of interest" description="Disordered" evidence="5">
    <location>
        <begin position="1"/>
        <end position="146"/>
    </location>
</feature>
<dbReference type="InterPro" id="IPR013087">
    <property type="entry name" value="Znf_C2H2_type"/>
</dbReference>
<evidence type="ECO:0000256" key="2">
    <source>
        <dbReference type="ARBA" id="ARBA00022771"/>
    </source>
</evidence>
<dbReference type="PROSITE" id="PS50157">
    <property type="entry name" value="ZINC_FINGER_C2H2_2"/>
    <property type="match status" value="1"/>
</dbReference>
<organism evidence="7 8">
    <name type="scientific">Saccoglossus kowalevskii</name>
    <name type="common">Acorn worm</name>
    <dbReference type="NCBI Taxonomy" id="10224"/>
    <lineage>
        <taxon>Eukaryota</taxon>
        <taxon>Metazoa</taxon>
        <taxon>Hemichordata</taxon>
        <taxon>Enteropneusta</taxon>
        <taxon>Harrimaniidae</taxon>
        <taxon>Saccoglossus</taxon>
    </lineage>
</organism>
<feature type="compositionally biased region" description="Low complexity" evidence="5">
    <location>
        <begin position="10"/>
        <end position="24"/>
    </location>
</feature>
<dbReference type="PANTHER" id="PTHR13309:SF0">
    <property type="entry name" value="FMR1-INTERACTING PROTEIN NUFIP1"/>
    <property type="match status" value="1"/>
</dbReference>
<dbReference type="SMART" id="SM00355">
    <property type="entry name" value="ZnF_C2H2"/>
    <property type="match status" value="2"/>
</dbReference>
<feature type="compositionally biased region" description="Low complexity" evidence="5">
    <location>
        <begin position="114"/>
        <end position="129"/>
    </location>
</feature>
<feature type="compositionally biased region" description="Basic residues" evidence="5">
    <location>
        <begin position="411"/>
        <end position="427"/>
    </location>
</feature>
<evidence type="ECO:0000313" key="7">
    <source>
        <dbReference type="Proteomes" id="UP000694865"/>
    </source>
</evidence>
<feature type="domain" description="C2H2-type" evidence="6">
    <location>
        <begin position="153"/>
        <end position="180"/>
    </location>
</feature>
<feature type="compositionally biased region" description="Basic and acidic residues" evidence="5">
    <location>
        <begin position="516"/>
        <end position="528"/>
    </location>
</feature>
<name>A0ABM0GUJ7_SACKO</name>
<evidence type="ECO:0000259" key="6">
    <source>
        <dbReference type="PROSITE" id="PS50157"/>
    </source>
</evidence>
<dbReference type="Proteomes" id="UP000694865">
    <property type="component" value="Unplaced"/>
</dbReference>
<dbReference type="InterPro" id="IPR039136">
    <property type="entry name" value="NUFIP1-like"/>
</dbReference>
<reference evidence="8" key="1">
    <citation type="submission" date="2025-08" db="UniProtKB">
        <authorList>
            <consortium name="RefSeq"/>
        </authorList>
    </citation>
    <scope>IDENTIFICATION</scope>
    <source>
        <tissue evidence="8">Testes</tissue>
    </source>
</reference>
<dbReference type="InterPro" id="IPR022755">
    <property type="entry name" value="Znf_C2H2_jaz"/>
</dbReference>
<feature type="region of interest" description="Disordered" evidence="5">
    <location>
        <begin position="498"/>
        <end position="531"/>
    </location>
</feature>
<gene>
    <name evidence="8" type="primary">LOC100369782</name>
</gene>
<keyword evidence="3" id="KW-0862">Zinc</keyword>
<dbReference type="InterPro" id="IPR019496">
    <property type="entry name" value="NUFIP1_cons_dom"/>
</dbReference>
<accession>A0ABM0GUJ7</accession>
<feature type="compositionally biased region" description="Polar residues" evidence="5">
    <location>
        <begin position="272"/>
        <end position="284"/>
    </location>
</feature>
<protein>
    <submittedName>
        <fullName evidence="8">Uncharacterized protein LOC100369782</fullName>
    </submittedName>
</protein>
<keyword evidence="2 4" id="KW-0863">Zinc-finger</keyword>
<evidence type="ECO:0000313" key="8">
    <source>
        <dbReference type="RefSeq" id="XP_002737657.1"/>
    </source>
</evidence>
<sequence length="639" mass="73330">MAYVFPPPNFNQQQSPRAQQPQPSTFTHSEGIDSPQWAASSGQRYSSPQQHWQFPPRAFSPASGYQHPRGPNRGNFFPPRFCPRPQGNYPHSHSNGPFRGGCPSGQQHRQHQIFNSQGQWQSNQQQQFGTKGNQGKSNTTTKKKPKKEQILQFYCETCDRGFKTEDKLDEHLTEHVKCEEDGCKFQAHWKVVKLHYQFQHGPGSKKIGSLDTPEEIRNWIEERKRNYPTVINVAKKKQHQMSKEDSGRVLETKQFGKMGRFNRGRQHKNQRYQKGNNFKQNGNCHGNDDGRKSPSKRKSQGATELTEESSLKRLKINAKDCGMKNDRIESVGDPLSSILVEDQDMNVKSPLRKVSVGTLGSLAASYGTSSSDEDYNDDSLQKAKEKFASTSPPDEECWQRQQQQEQEQNRYQRKWKRKPDKKNKQVHNKQNSFENGLINGRKRKPTLLEMNGLINGRKKKPTLLEMLLAGDIRHERNVLLQCVRYVKKKNFFDGEKSVDVHKSDSHNETSRMSCKKQSEKSDNEHDGPKQVCENTCEEDRTRECAMEHKKIGKQNIIFTGNDGHDEDCKEQKTLNNKVTIHRVSGMKSSLEKMYIDEQHVPDEIALNGNQTSVLDRDNNETAQLNSNSLMSVTTTRTQS</sequence>
<feature type="compositionally biased region" description="Basic and acidic residues" evidence="5">
    <location>
        <begin position="241"/>
        <end position="251"/>
    </location>
</feature>
<keyword evidence="1" id="KW-0479">Metal-binding</keyword>
<feature type="compositionally biased region" description="Basic residues" evidence="5">
    <location>
        <begin position="260"/>
        <end position="271"/>
    </location>
</feature>
<feature type="compositionally biased region" description="Polar residues" evidence="5">
    <location>
        <begin position="37"/>
        <end position="52"/>
    </location>
</feature>
<dbReference type="Pfam" id="PF10453">
    <property type="entry name" value="NUFIP1"/>
    <property type="match status" value="1"/>
</dbReference>
<feature type="region of interest" description="Disordered" evidence="5">
    <location>
        <begin position="235"/>
        <end position="308"/>
    </location>
</feature>
<evidence type="ECO:0000256" key="1">
    <source>
        <dbReference type="ARBA" id="ARBA00022723"/>
    </source>
</evidence>
<dbReference type="PROSITE" id="PS00028">
    <property type="entry name" value="ZINC_FINGER_C2H2_1"/>
    <property type="match status" value="1"/>
</dbReference>
<evidence type="ECO:0000256" key="5">
    <source>
        <dbReference type="SAM" id="MobiDB-lite"/>
    </source>
</evidence>
<evidence type="ECO:0000256" key="3">
    <source>
        <dbReference type="ARBA" id="ARBA00022833"/>
    </source>
</evidence>
<proteinExistence type="predicted"/>
<dbReference type="GeneID" id="100369782"/>
<dbReference type="Pfam" id="PF12171">
    <property type="entry name" value="zf-C2H2_jaz"/>
    <property type="match status" value="1"/>
</dbReference>